<dbReference type="EnsemblMetazoa" id="PPA06982.1">
    <property type="protein sequence ID" value="PPA06982.1"/>
    <property type="gene ID" value="WBGene00096536"/>
</dbReference>
<evidence type="ECO:0000313" key="2">
    <source>
        <dbReference type="Proteomes" id="UP000005239"/>
    </source>
</evidence>
<reference evidence="2" key="1">
    <citation type="journal article" date="2008" name="Nat. Genet.">
        <title>The Pristionchus pacificus genome provides a unique perspective on nematode lifestyle and parasitism.</title>
        <authorList>
            <person name="Dieterich C."/>
            <person name="Clifton S.W."/>
            <person name="Schuster L.N."/>
            <person name="Chinwalla A."/>
            <person name="Delehaunty K."/>
            <person name="Dinkelacker I."/>
            <person name="Fulton L."/>
            <person name="Fulton R."/>
            <person name="Godfrey J."/>
            <person name="Minx P."/>
            <person name="Mitreva M."/>
            <person name="Roeseler W."/>
            <person name="Tian H."/>
            <person name="Witte H."/>
            <person name="Yang S.P."/>
            <person name="Wilson R.K."/>
            <person name="Sommer R.J."/>
        </authorList>
    </citation>
    <scope>NUCLEOTIDE SEQUENCE [LARGE SCALE GENOMIC DNA]</scope>
    <source>
        <strain evidence="2">PS312</strain>
    </source>
</reference>
<proteinExistence type="predicted"/>
<gene>
    <name evidence="1" type="primary">WBGene00096536</name>
</gene>
<sequence length="144" mass="16963">MVWLFSCSLNPLIDERALQRRIMQIIYPELSIKEDVKKFALDDDTLDGVSEKDLERSLERTKSLKEASYLEDNEKNEEKTVKRQDMVQRASDLYKRCTLHLRENCCTKRREQKEEKKCCILRIPCVQKLLNRSAALPAEEVKAE</sequence>
<organism evidence="1 2">
    <name type="scientific">Pristionchus pacificus</name>
    <name type="common">Parasitic nematode worm</name>
    <dbReference type="NCBI Taxonomy" id="54126"/>
    <lineage>
        <taxon>Eukaryota</taxon>
        <taxon>Metazoa</taxon>
        <taxon>Ecdysozoa</taxon>
        <taxon>Nematoda</taxon>
        <taxon>Chromadorea</taxon>
        <taxon>Rhabditida</taxon>
        <taxon>Rhabditina</taxon>
        <taxon>Diplogasteromorpha</taxon>
        <taxon>Diplogasteroidea</taxon>
        <taxon>Neodiplogasteridae</taxon>
        <taxon>Pristionchus</taxon>
    </lineage>
</organism>
<reference evidence="1" key="2">
    <citation type="submission" date="2022-06" db="UniProtKB">
        <authorList>
            <consortium name="EnsemblMetazoa"/>
        </authorList>
    </citation>
    <scope>IDENTIFICATION</scope>
    <source>
        <strain evidence="1">PS312</strain>
    </source>
</reference>
<accession>A0A2A6B5I3</accession>
<accession>A0A8R1U726</accession>
<evidence type="ECO:0000313" key="1">
    <source>
        <dbReference type="EnsemblMetazoa" id="PPA06982.1"/>
    </source>
</evidence>
<keyword evidence="2" id="KW-1185">Reference proteome</keyword>
<name>A0A2A6B5I3_PRIPA</name>
<dbReference type="AlphaFoldDB" id="A0A2A6B5I3"/>
<protein>
    <submittedName>
        <fullName evidence="1">Uncharacterized protein</fullName>
    </submittedName>
</protein>
<dbReference type="Proteomes" id="UP000005239">
    <property type="component" value="Unassembled WGS sequence"/>
</dbReference>